<accession>A0ABS1CIQ9</accession>
<keyword evidence="4" id="KW-1185">Reference proteome</keyword>
<dbReference type="Pfam" id="PF00288">
    <property type="entry name" value="GHMP_kinases_N"/>
    <property type="match status" value="1"/>
</dbReference>
<organism evidence="3 4">
    <name type="scientific">Thiohalocapsa halophila</name>
    <dbReference type="NCBI Taxonomy" id="69359"/>
    <lineage>
        <taxon>Bacteria</taxon>
        <taxon>Pseudomonadati</taxon>
        <taxon>Pseudomonadota</taxon>
        <taxon>Gammaproteobacteria</taxon>
        <taxon>Chromatiales</taxon>
        <taxon>Chromatiaceae</taxon>
        <taxon>Thiohalocapsa</taxon>
    </lineage>
</organism>
<feature type="domain" description="GHMP kinase N-terminal" evidence="2">
    <location>
        <begin position="87"/>
        <end position="155"/>
    </location>
</feature>
<evidence type="ECO:0000313" key="4">
    <source>
        <dbReference type="Proteomes" id="UP000748752"/>
    </source>
</evidence>
<dbReference type="InterPro" id="IPR020568">
    <property type="entry name" value="Ribosomal_Su5_D2-typ_SF"/>
</dbReference>
<protein>
    <recommendedName>
        <fullName evidence="2">GHMP kinase N-terminal domain-containing protein</fullName>
    </recommendedName>
</protein>
<dbReference type="Gene3D" id="3.30.230.10">
    <property type="match status" value="1"/>
</dbReference>
<dbReference type="InterPro" id="IPR006204">
    <property type="entry name" value="GHMP_kinase_N_dom"/>
</dbReference>
<dbReference type="EMBL" id="NRRV01000032">
    <property type="protein sequence ID" value="MBK1631801.1"/>
    <property type="molecule type" value="Genomic_DNA"/>
</dbReference>
<sequence length="313" mass="33641">MLAGVSLQPPYPACGSPAAAAAVRRAAIGSQRAGRSFASFGEVVQGRRRDGEDFLITMPVDLWSHCRVHWSACDGPSRVDAELVKARRIAEVLLRLLGLETGVRLRIRLTRQIPIGKGLSSSTADMLAVLRGCQALFGVALSERCISRLFSRIEPHDALHYPTSVAYNHRRGHLLAHFGYTPDYRILAVDAGGRVCTQTYNAGLTFRPELLCAYDALYQEAAAAFAARDDAAIARCATRSTALHVQRTGNTFLGRLLAWADAMDVLGLLGTHSGTCGGLLLPGDADDATLERLAAAVAHLGTTFHARTLRLPA</sequence>
<comment type="caution">
    <text evidence="3">The sequence shown here is derived from an EMBL/GenBank/DDBJ whole genome shotgun (WGS) entry which is preliminary data.</text>
</comment>
<dbReference type="Proteomes" id="UP000748752">
    <property type="component" value="Unassembled WGS sequence"/>
</dbReference>
<name>A0ABS1CIQ9_9GAMM</name>
<dbReference type="SUPFAM" id="SSF54211">
    <property type="entry name" value="Ribosomal protein S5 domain 2-like"/>
    <property type="match status" value="1"/>
</dbReference>
<keyword evidence="1" id="KW-0418">Kinase</keyword>
<keyword evidence="1" id="KW-0808">Transferase</keyword>
<reference evidence="3 4" key="1">
    <citation type="journal article" date="2020" name="Microorganisms">
        <title>Osmotic Adaptation and Compatible Solute Biosynthesis of Phototrophic Bacteria as Revealed from Genome Analyses.</title>
        <authorList>
            <person name="Imhoff J.F."/>
            <person name="Rahn T."/>
            <person name="Kunzel S."/>
            <person name="Keller A."/>
            <person name="Neulinger S.C."/>
        </authorList>
    </citation>
    <scope>NUCLEOTIDE SEQUENCE [LARGE SCALE GENOMIC DNA]</scope>
    <source>
        <strain evidence="3 4">DSM 6210</strain>
    </source>
</reference>
<evidence type="ECO:0000313" key="3">
    <source>
        <dbReference type="EMBL" id="MBK1631801.1"/>
    </source>
</evidence>
<dbReference type="InterPro" id="IPR014721">
    <property type="entry name" value="Ribsml_uS5_D2-typ_fold_subgr"/>
</dbReference>
<evidence type="ECO:0000259" key="2">
    <source>
        <dbReference type="Pfam" id="PF00288"/>
    </source>
</evidence>
<evidence type="ECO:0000256" key="1">
    <source>
        <dbReference type="ARBA" id="ARBA00022777"/>
    </source>
</evidence>
<proteinExistence type="predicted"/>
<gene>
    <name evidence="3" type="ORF">CKO31_13860</name>
</gene>